<keyword evidence="3" id="KW-1185">Reference proteome</keyword>
<evidence type="ECO:0000313" key="3">
    <source>
        <dbReference type="Proteomes" id="UP001321473"/>
    </source>
</evidence>
<proteinExistence type="predicted"/>
<feature type="region of interest" description="Disordered" evidence="1">
    <location>
        <begin position="97"/>
        <end position="120"/>
    </location>
</feature>
<dbReference type="Gene3D" id="1.10.1380.10">
    <property type="entry name" value="Neutral endopeptidase , domain2"/>
    <property type="match status" value="1"/>
</dbReference>
<reference evidence="2 3" key="1">
    <citation type="journal article" date="2023" name="Arcadia Sci">
        <title>De novo assembly of a long-read Amblyomma americanum tick genome.</title>
        <authorList>
            <person name="Chou S."/>
            <person name="Poskanzer K.E."/>
            <person name="Rollins M."/>
            <person name="Thuy-Boun P.S."/>
        </authorList>
    </citation>
    <scope>NUCLEOTIDE SEQUENCE [LARGE SCALE GENOMIC DNA]</scope>
    <source>
        <strain evidence="2">F_SG_1</strain>
        <tissue evidence="2">Salivary glands</tissue>
    </source>
</reference>
<dbReference type="AlphaFoldDB" id="A0AAQ4F738"/>
<evidence type="ECO:0000256" key="1">
    <source>
        <dbReference type="SAM" id="MobiDB-lite"/>
    </source>
</evidence>
<dbReference type="Proteomes" id="UP001321473">
    <property type="component" value="Unassembled WGS sequence"/>
</dbReference>
<evidence type="ECO:0000313" key="2">
    <source>
        <dbReference type="EMBL" id="KAK8782964.1"/>
    </source>
</evidence>
<dbReference type="InterPro" id="IPR042089">
    <property type="entry name" value="Peptidase_M13_dom_2"/>
</dbReference>
<comment type="caution">
    <text evidence="2">The sequence shown here is derived from an EMBL/GenBank/DDBJ whole genome shotgun (WGS) entry which is preliminary data.</text>
</comment>
<feature type="non-terminal residue" evidence="2">
    <location>
        <position position="222"/>
    </location>
</feature>
<sequence length="222" mass="25129">MLDSLGITTWPVYADHEGQRYEQILSKTGLRPLASVGVAPNEKKTAYMLTMNIIWPRFTLPPAVVKQKLKEQDDKYQKYKKFVASVLDLFRGKKKKPASSKRLSHEVGATEGAANSQSARDDRMKHVMDDILQVDMYLSQQCITGSITLFLFQLIGNISRQNFTIKKICEWQDHFGKQLPITEGLKNDFSRAGAIFNSDDFVGIHNIEYFNAVGAYMSSLTP</sequence>
<protein>
    <submittedName>
        <fullName evidence="2">Uncharacterized protein</fullName>
    </submittedName>
</protein>
<gene>
    <name evidence="2" type="ORF">V5799_015694</name>
</gene>
<dbReference type="EMBL" id="JARKHS020006070">
    <property type="protein sequence ID" value="KAK8782964.1"/>
    <property type="molecule type" value="Genomic_DNA"/>
</dbReference>
<organism evidence="2 3">
    <name type="scientific">Amblyomma americanum</name>
    <name type="common">Lone star tick</name>
    <dbReference type="NCBI Taxonomy" id="6943"/>
    <lineage>
        <taxon>Eukaryota</taxon>
        <taxon>Metazoa</taxon>
        <taxon>Ecdysozoa</taxon>
        <taxon>Arthropoda</taxon>
        <taxon>Chelicerata</taxon>
        <taxon>Arachnida</taxon>
        <taxon>Acari</taxon>
        <taxon>Parasitiformes</taxon>
        <taxon>Ixodida</taxon>
        <taxon>Ixodoidea</taxon>
        <taxon>Ixodidae</taxon>
        <taxon>Amblyomminae</taxon>
        <taxon>Amblyomma</taxon>
    </lineage>
</organism>
<accession>A0AAQ4F738</accession>
<name>A0AAQ4F738_AMBAM</name>